<evidence type="ECO:0000313" key="4">
    <source>
        <dbReference type="Proteomes" id="UP001211907"/>
    </source>
</evidence>
<accession>A0AAD5XGC8</accession>
<sequence length="670" mass="74323">MGGGGLVILKHKSWHVYNESNREKVRKDEEKAKAEDDEKKARAVKADQEHRLNILRSKAAAGSIREFDNNNSKRKLEDDRDNDCDASRSNRKTKKAQGDTHQTAGTEGVHLNLFGDLESGKSIKRQDGTNVEHESEKALERAKFEKQFTMYLGKDSNSVAGNDAAAPWYAVDKKKESEKKMTEIGRIFIRHLNRLNPTSARSSFSATPGARTNSNTALALTAAKLPAPTAITISPVIKSSNNRAKNSNHRSNSNNFATQDRASFSTAISKEIQPPNIAIAEIKNSDDQQNKNTDQKIATSIVSPNEFSLALSSAIASEGKPEISNSNEFPTLTLSSDCICSSSEKITLKINSIQTKTTTIPASELNNVTKNIYLSNRPSSRQSSVFPSTFSSMRQPSTLYNFRNTAANTPSRYSYRPFRTSTTPFPTPSTAAKRVRIASTPNPDTPFRKLQSSELEALHTFLQCRGEYNIPRELLSRAFYIPQEISKPPINIAHTLRSHGLSRFIKKPARMLVSDSDASDNDDDNIMATNAVAATKYSSARKTPRGVGILPVHKVAVFPKSIHPMPLDDDDEVTSFARTNSWWTRSEYHNLRSGWEIRKMQRVRELLEAEQAKRIVKEPFNSFVKARAVTPTKNTKCASSNGENSGFYGKINSVGGEQSVGSLSNWFPTQ</sequence>
<evidence type="ECO:0000256" key="1">
    <source>
        <dbReference type="SAM" id="MobiDB-lite"/>
    </source>
</evidence>
<keyword evidence="4" id="KW-1185">Reference proteome</keyword>
<dbReference type="EMBL" id="JADGJH010001253">
    <property type="protein sequence ID" value="KAJ3116042.1"/>
    <property type="molecule type" value="Genomic_DNA"/>
</dbReference>
<dbReference type="PANTHER" id="PTHR22093:SF0">
    <property type="entry name" value="LEUKOCYTE RECEPTOR CLUSTER MEMBER 1"/>
    <property type="match status" value="1"/>
</dbReference>
<evidence type="ECO:0000313" key="3">
    <source>
        <dbReference type="EMBL" id="KAJ3116042.1"/>
    </source>
</evidence>
<proteinExistence type="predicted"/>
<dbReference type="Proteomes" id="UP001211907">
    <property type="component" value="Unassembled WGS sequence"/>
</dbReference>
<name>A0AAD5XGC8_9FUNG</name>
<dbReference type="SMART" id="SM01083">
    <property type="entry name" value="Cir_N"/>
    <property type="match status" value="1"/>
</dbReference>
<organism evidence="3 4">
    <name type="scientific">Physocladia obscura</name>
    <dbReference type="NCBI Taxonomy" id="109957"/>
    <lineage>
        <taxon>Eukaryota</taxon>
        <taxon>Fungi</taxon>
        <taxon>Fungi incertae sedis</taxon>
        <taxon>Chytridiomycota</taxon>
        <taxon>Chytridiomycota incertae sedis</taxon>
        <taxon>Chytridiomycetes</taxon>
        <taxon>Chytridiales</taxon>
        <taxon>Chytriomycetaceae</taxon>
        <taxon>Physocladia</taxon>
    </lineage>
</organism>
<evidence type="ECO:0000259" key="2">
    <source>
        <dbReference type="SMART" id="SM01083"/>
    </source>
</evidence>
<feature type="non-terminal residue" evidence="3">
    <location>
        <position position="1"/>
    </location>
</feature>
<feature type="region of interest" description="Disordered" evidence="1">
    <location>
        <begin position="412"/>
        <end position="431"/>
    </location>
</feature>
<feature type="compositionally biased region" description="Low complexity" evidence="1">
    <location>
        <begin position="416"/>
        <end position="430"/>
    </location>
</feature>
<protein>
    <recommendedName>
        <fullName evidence="2">CBF1-interacting co-repressor CIR N-terminal domain-containing protein</fullName>
    </recommendedName>
</protein>
<dbReference type="InterPro" id="IPR039875">
    <property type="entry name" value="LENG1-like"/>
</dbReference>
<feature type="domain" description="CBF1-interacting co-repressor CIR N-terminal" evidence="2">
    <location>
        <begin position="13"/>
        <end position="49"/>
    </location>
</feature>
<gene>
    <name evidence="3" type="ORF">HK100_001171</name>
</gene>
<comment type="caution">
    <text evidence="3">The sequence shown here is derived from an EMBL/GenBank/DDBJ whole genome shotgun (WGS) entry which is preliminary data.</text>
</comment>
<dbReference type="PANTHER" id="PTHR22093">
    <property type="entry name" value="LEUKOCYTE RECEPTOR CLUSTER LRC MEMBER 1"/>
    <property type="match status" value="1"/>
</dbReference>
<feature type="compositionally biased region" description="Basic and acidic residues" evidence="1">
    <location>
        <begin position="74"/>
        <end position="88"/>
    </location>
</feature>
<dbReference type="InterPro" id="IPR019339">
    <property type="entry name" value="CIR_N_dom"/>
</dbReference>
<feature type="region of interest" description="Disordered" evidence="1">
    <location>
        <begin position="19"/>
        <end position="107"/>
    </location>
</feature>
<dbReference type="AlphaFoldDB" id="A0AAD5XGC8"/>
<feature type="compositionally biased region" description="Basic and acidic residues" evidence="1">
    <location>
        <begin position="20"/>
        <end position="52"/>
    </location>
</feature>
<reference evidence="3" key="1">
    <citation type="submission" date="2020-05" db="EMBL/GenBank/DDBJ databases">
        <title>Phylogenomic resolution of chytrid fungi.</title>
        <authorList>
            <person name="Stajich J.E."/>
            <person name="Amses K."/>
            <person name="Simmons R."/>
            <person name="Seto K."/>
            <person name="Myers J."/>
            <person name="Bonds A."/>
            <person name="Quandt C.A."/>
            <person name="Barry K."/>
            <person name="Liu P."/>
            <person name="Grigoriev I."/>
            <person name="Longcore J.E."/>
            <person name="James T.Y."/>
        </authorList>
    </citation>
    <scope>NUCLEOTIDE SEQUENCE</scope>
    <source>
        <strain evidence="3">JEL0513</strain>
    </source>
</reference>